<keyword evidence="12 18" id="KW-0675">Receptor</keyword>
<dbReference type="InterPro" id="IPR036942">
    <property type="entry name" value="Beta-barrel_TonB_sf"/>
</dbReference>
<dbReference type="Pfam" id="PF00593">
    <property type="entry name" value="TonB_dep_Rec_b-barrel"/>
    <property type="match status" value="1"/>
</dbReference>
<keyword evidence="6 14" id="KW-0812">Transmembrane</keyword>
<dbReference type="NCBIfam" id="TIGR01783">
    <property type="entry name" value="TonB-siderophor"/>
    <property type="match status" value="1"/>
</dbReference>
<keyword evidence="11 14" id="KW-0472">Membrane</keyword>
<keyword evidence="3 14" id="KW-0813">Transport</keyword>
<proteinExistence type="inferred from homology"/>
<gene>
    <name evidence="18" type="ORF">NITFAB_1876</name>
</gene>
<sequence>MIKIFDTNRTSVSERKHAENRPWTGRHQPATLSVAISSALFYFGLSSSSFANVAVADTGISDSTATHSYSIPAGSLVAALNHLSRESGTSISTDSAEIGEITTQGLEGKYTVPDALDHLLAGSGMQAVSQGNQYAIQRLAMAPGETVQVEKDGILPTVTVLAKSSTGYTVPKVTTATKTDTPLINVPQSVSVVTQEAIKDQNVLSMSDAVRYVPGVGISQGEGNRDALVFRGNRSTADFFVDGIRDDVQYFRDIYNIERVEVLKGPNGMIFGRGGSGGVINRVQKEADWNRVREITAQVGSWDAKRVALDIGQGMNDTSAVRLNAMYEDSGSFRNGVDLKRYGINPTVTLAPGAQTKVVLNAEYFKDERTADRGVPSLASTRRPIDVDVRTFFGDPSRSNSDTELKAANALVEHKFDNQVLLRNRTRYANQDKFYENVYPGAAVNPATAQVAISAYNNTSHRETFINQTDVLFSLNTGTVKHDMLAGLELSHQDSDSTRNTGYFNGTAATVNVPISNPLTSTPLTYKLSATDGDNNSITKNAGVYIQDQITLMPKWQAILGLRYDLVDVDFVNKNPAINQTLNARDNFWSPRAGLIYKPATNVSVYGNYSLAYVPRAGEQLTSLSVTNAALEPEKFKNLEIGAKWDIRPDLALTTALFQLDRTNVIVPDPNNTARSILADGQRNKGFELGLAGRITSAWSMMGGYTYQDGEITNTQSATIKAGSVLAELPKNTFSLWNRYDFNSMWGVGLGVVSRGKMYASVDNTVYLPGFTRVDAAVYARIDKTWRAQLNIENLLDKVYWASAHNNNNLSPGSPIAARLSLVANF</sequence>
<evidence type="ECO:0000256" key="8">
    <source>
        <dbReference type="ARBA" id="ARBA00023004"/>
    </source>
</evidence>
<dbReference type="PANTHER" id="PTHR32552:SF83">
    <property type="entry name" value="BLR3904 PROTEIN"/>
    <property type="match status" value="1"/>
</dbReference>
<evidence type="ECO:0000256" key="12">
    <source>
        <dbReference type="ARBA" id="ARBA00023170"/>
    </source>
</evidence>
<dbReference type="InterPro" id="IPR000531">
    <property type="entry name" value="Beta-barrel_TonB"/>
</dbReference>
<evidence type="ECO:0000256" key="10">
    <source>
        <dbReference type="ARBA" id="ARBA00023077"/>
    </source>
</evidence>
<dbReference type="FunFam" id="2.170.130.10:FF:000001">
    <property type="entry name" value="Catecholate siderophore TonB-dependent receptor"/>
    <property type="match status" value="1"/>
</dbReference>
<dbReference type="SUPFAM" id="SSF56935">
    <property type="entry name" value="Porins"/>
    <property type="match status" value="1"/>
</dbReference>
<dbReference type="InterPro" id="IPR039426">
    <property type="entry name" value="TonB-dep_rcpt-like"/>
</dbReference>
<keyword evidence="13 14" id="KW-0998">Cell outer membrane</keyword>
<reference evidence="18" key="1">
    <citation type="submission" date="2018-05" db="EMBL/GenBank/DDBJ databases">
        <authorList>
            <person name="Lanie J.A."/>
            <person name="Ng W.-L."/>
            <person name="Kazmierczak K.M."/>
            <person name="Andrzejewski T.M."/>
            <person name="Davidsen T.M."/>
            <person name="Wayne K.J."/>
            <person name="Tettelin H."/>
            <person name="Glass J.I."/>
            <person name="Rusch D."/>
            <person name="Podicherti R."/>
            <person name="Tsui H.-C.T."/>
            <person name="Winkler M.E."/>
        </authorList>
    </citation>
    <scope>NUCLEOTIDE SEQUENCE</scope>
    <source>
        <strain evidence="18">KNB</strain>
    </source>
</reference>
<evidence type="ECO:0000256" key="2">
    <source>
        <dbReference type="ARBA" id="ARBA00009810"/>
    </source>
</evidence>
<evidence type="ECO:0000256" key="4">
    <source>
        <dbReference type="ARBA" id="ARBA00022452"/>
    </source>
</evidence>
<dbReference type="SMART" id="SM00965">
    <property type="entry name" value="STN"/>
    <property type="match status" value="1"/>
</dbReference>
<dbReference type="InterPro" id="IPR011662">
    <property type="entry name" value="Secretin/TonB_short_N"/>
</dbReference>
<keyword evidence="7" id="KW-0732">Signal</keyword>
<evidence type="ECO:0000313" key="18">
    <source>
        <dbReference type="EMBL" id="SPS06286.1"/>
    </source>
</evidence>
<dbReference type="GO" id="GO:0038023">
    <property type="term" value="F:signaling receptor activity"/>
    <property type="evidence" value="ECO:0007669"/>
    <property type="project" value="InterPro"/>
</dbReference>
<dbReference type="Gene3D" id="3.55.50.30">
    <property type="match status" value="1"/>
</dbReference>
<dbReference type="PROSITE" id="PS52016">
    <property type="entry name" value="TONB_DEPENDENT_REC_3"/>
    <property type="match status" value="1"/>
</dbReference>
<dbReference type="CDD" id="cd01347">
    <property type="entry name" value="ligand_gated_channel"/>
    <property type="match status" value="1"/>
</dbReference>
<dbReference type="InterPro" id="IPR012910">
    <property type="entry name" value="Plug_dom"/>
</dbReference>
<evidence type="ECO:0000256" key="3">
    <source>
        <dbReference type="ARBA" id="ARBA00022448"/>
    </source>
</evidence>
<evidence type="ECO:0000256" key="6">
    <source>
        <dbReference type="ARBA" id="ARBA00022692"/>
    </source>
</evidence>
<evidence type="ECO:0000256" key="15">
    <source>
        <dbReference type="RuleBase" id="RU003357"/>
    </source>
</evidence>
<feature type="region of interest" description="Disordered" evidence="16">
    <location>
        <begin position="1"/>
        <end position="24"/>
    </location>
</feature>
<keyword evidence="4 14" id="KW-1134">Transmembrane beta strand</keyword>
<dbReference type="GO" id="GO:0009279">
    <property type="term" value="C:cell outer membrane"/>
    <property type="evidence" value="ECO:0007669"/>
    <property type="project" value="UniProtKB-SubCell"/>
</dbReference>
<dbReference type="EMBL" id="LS423452">
    <property type="protein sequence ID" value="SPS06286.1"/>
    <property type="molecule type" value="Genomic_DNA"/>
</dbReference>
<evidence type="ECO:0000256" key="11">
    <source>
        <dbReference type="ARBA" id="ARBA00023136"/>
    </source>
</evidence>
<comment type="subcellular location">
    <subcellularLocation>
        <location evidence="1 14">Cell outer membrane</location>
        <topology evidence="1 14">Multi-pass membrane protein</topology>
    </subcellularLocation>
</comment>
<dbReference type="InterPro" id="IPR037066">
    <property type="entry name" value="Plug_dom_sf"/>
</dbReference>
<keyword evidence="9" id="KW-0406">Ion transport</keyword>
<evidence type="ECO:0000256" key="16">
    <source>
        <dbReference type="SAM" id="MobiDB-lite"/>
    </source>
</evidence>
<comment type="similarity">
    <text evidence="2 14 15">Belongs to the TonB-dependent receptor family.</text>
</comment>
<name>A0A2X0SKA4_9PROT</name>
<dbReference type="Gene3D" id="2.170.130.10">
    <property type="entry name" value="TonB-dependent receptor, plug domain"/>
    <property type="match status" value="1"/>
</dbReference>
<keyword evidence="8" id="KW-0408">Iron</keyword>
<dbReference type="InterPro" id="IPR010105">
    <property type="entry name" value="TonB_sidphr_rcpt"/>
</dbReference>
<dbReference type="PANTHER" id="PTHR32552">
    <property type="entry name" value="FERRICHROME IRON RECEPTOR-RELATED"/>
    <property type="match status" value="1"/>
</dbReference>
<dbReference type="AlphaFoldDB" id="A0A2X0SKA4"/>
<protein>
    <submittedName>
        <fullName evidence="18">Putative TonB-dependent siderophore receptor</fullName>
    </submittedName>
</protein>
<dbReference type="GO" id="GO:0015344">
    <property type="term" value="F:siderophore uptake transmembrane transporter activity"/>
    <property type="evidence" value="ECO:0007669"/>
    <property type="project" value="TreeGrafter"/>
</dbReference>
<keyword evidence="5" id="KW-0410">Iron transport</keyword>
<evidence type="ECO:0000259" key="17">
    <source>
        <dbReference type="SMART" id="SM00965"/>
    </source>
</evidence>
<dbReference type="Gene3D" id="2.40.170.20">
    <property type="entry name" value="TonB-dependent receptor, beta-barrel domain"/>
    <property type="match status" value="1"/>
</dbReference>
<evidence type="ECO:0000256" key="9">
    <source>
        <dbReference type="ARBA" id="ARBA00023065"/>
    </source>
</evidence>
<dbReference type="Pfam" id="PF07715">
    <property type="entry name" value="Plug"/>
    <property type="match status" value="1"/>
</dbReference>
<keyword evidence="10 15" id="KW-0798">TonB box</keyword>
<dbReference type="GO" id="GO:0015891">
    <property type="term" value="P:siderophore transport"/>
    <property type="evidence" value="ECO:0007669"/>
    <property type="project" value="InterPro"/>
</dbReference>
<accession>A0A2X0SKA4</accession>
<feature type="domain" description="Secretin/TonB short N-terminal" evidence="17">
    <location>
        <begin position="89"/>
        <end position="139"/>
    </location>
</feature>
<evidence type="ECO:0000256" key="7">
    <source>
        <dbReference type="ARBA" id="ARBA00022729"/>
    </source>
</evidence>
<evidence type="ECO:0000256" key="5">
    <source>
        <dbReference type="ARBA" id="ARBA00022496"/>
    </source>
</evidence>
<evidence type="ECO:0000256" key="14">
    <source>
        <dbReference type="PROSITE-ProRule" id="PRU01360"/>
    </source>
</evidence>
<evidence type="ECO:0000256" key="13">
    <source>
        <dbReference type="ARBA" id="ARBA00023237"/>
    </source>
</evidence>
<organism evidence="18">
    <name type="scientific">Candidatus Nitrotoga fabula</name>
    <dbReference type="NCBI Taxonomy" id="2182327"/>
    <lineage>
        <taxon>Bacteria</taxon>
        <taxon>Pseudomonadati</taxon>
        <taxon>Pseudomonadota</taxon>
        <taxon>Betaproteobacteria</taxon>
        <taxon>Nitrosomonadales</taxon>
        <taxon>Gallionellaceae</taxon>
        <taxon>Candidatus Nitrotoga</taxon>
    </lineage>
</organism>
<evidence type="ECO:0000256" key="1">
    <source>
        <dbReference type="ARBA" id="ARBA00004571"/>
    </source>
</evidence>